<dbReference type="AlphaFoldDB" id="A0A0Q9YMR9"/>
<proteinExistence type="predicted"/>
<dbReference type="SUPFAM" id="SSF56317">
    <property type="entry name" value="Carbon-nitrogen hydrolase"/>
    <property type="match status" value="1"/>
</dbReference>
<reference evidence="1" key="1">
    <citation type="submission" date="2015-09" db="EMBL/GenBank/DDBJ databases">
        <title>Draft Genome Sequences of Two Novel Amoeba-resistant Intranuclear Bacteria, Candidatus Berkiella cookevillensis and Candidatus Berkiella aquae.</title>
        <authorList>
            <person name="Mehari Y.T."/>
            <person name="Arivett B.A."/>
            <person name="Farone A.L."/>
            <person name="Gunderson J.H."/>
            <person name="Farone M.B."/>
        </authorList>
    </citation>
    <scope>NUCLEOTIDE SEQUENCE [LARGE SCALE GENOMIC DNA]</scope>
    <source>
        <strain evidence="1">HT99</strain>
    </source>
</reference>
<protein>
    <recommendedName>
        <fullName evidence="2">CN hydrolase domain-containing protein</fullName>
    </recommendedName>
</protein>
<name>A0A0Q9YMR9_9GAMM</name>
<dbReference type="PATRIC" id="fig|1590043.3.peg.3240"/>
<sequence length="369" mass="42663">MIGVSECSQHSINLNWEEYNVCFWCFLMSRPLLVMLWQPPLEQTCLFPLEQKLSLLIGVLNRAYEIFTAHLKTVSQAEPHPTLLFVAPEHYFVGKHQNAYRRAQKQHIQAILALWSKDKEHCILLPGTIKWRQVALPNSIEQQDAIDAFRQIGFQYYKNLKRDPLQEPSWFYTLDNRTDRNFIFNTSSVFHHGKIYEYSKQTDCKDLNESEHQRATFRFGSQSPMIEIDGLRLGLEICADHDHCLLRKKIDESHQLIDIHIVQSNGLSNLIDAIACHHHGVYVHCDSNAFTNSLVLSFQDGKGQEHHCLNTEPENGLIWWQTHTKSITLCNEETDKLTSAFSAIDIVSLRPAVNVSENKQIINPVKRTM</sequence>
<accession>A0A0Q9YMR9</accession>
<comment type="caution">
    <text evidence="1">The sequence shown here is derived from an EMBL/GenBank/DDBJ whole genome shotgun (WGS) entry which is preliminary data.</text>
</comment>
<evidence type="ECO:0000313" key="1">
    <source>
        <dbReference type="EMBL" id="KRG17491.1"/>
    </source>
</evidence>
<evidence type="ECO:0008006" key="2">
    <source>
        <dbReference type="Google" id="ProtNLM"/>
    </source>
</evidence>
<gene>
    <name evidence="1" type="ORF">HT99x_03184</name>
</gene>
<dbReference type="EMBL" id="LKAJ01000028">
    <property type="protein sequence ID" value="KRG17491.1"/>
    <property type="molecule type" value="Genomic_DNA"/>
</dbReference>
<dbReference type="Gene3D" id="3.60.110.10">
    <property type="entry name" value="Carbon-nitrogen hydrolase"/>
    <property type="match status" value="1"/>
</dbReference>
<organism evidence="1">
    <name type="scientific">Candidatus Berkiella aquae</name>
    <dbReference type="NCBI Taxonomy" id="295108"/>
    <lineage>
        <taxon>Bacteria</taxon>
        <taxon>Pseudomonadati</taxon>
        <taxon>Pseudomonadota</taxon>
        <taxon>Gammaproteobacteria</taxon>
        <taxon>Candidatus Berkiellales</taxon>
        <taxon>Candidatus Berkiellaceae</taxon>
        <taxon>Candidatus Berkiella</taxon>
    </lineage>
</organism>
<dbReference type="InterPro" id="IPR036526">
    <property type="entry name" value="C-N_Hydrolase_sf"/>
</dbReference>